<dbReference type="GeneID" id="303368364"/>
<dbReference type="OrthoDB" id="9800495at2"/>
<sequence length="123" mass="14508">MLNAIFAIKPKYVEKIFSGEKRFEFRSTVCKQQINKIVIYETSPISKIVGEVSVSKVLKDTPENIWLKTKDYAGIDYDSFMNYFKERKFAFAYVLENPTRYETPKFLSEYNIKSVPQSFVYLK</sequence>
<evidence type="ECO:0000313" key="2">
    <source>
        <dbReference type="EMBL" id="SKA08542.1"/>
    </source>
</evidence>
<dbReference type="InterPro" id="IPR015947">
    <property type="entry name" value="PUA-like_sf"/>
</dbReference>
<dbReference type="Gene3D" id="2.30.130.30">
    <property type="entry name" value="Hypothetical protein"/>
    <property type="match status" value="1"/>
</dbReference>
<dbReference type="Pfam" id="PF04266">
    <property type="entry name" value="ASCH"/>
    <property type="match status" value="1"/>
</dbReference>
<evidence type="ECO:0000313" key="3">
    <source>
        <dbReference type="Proteomes" id="UP000190395"/>
    </source>
</evidence>
<evidence type="ECO:0000259" key="1">
    <source>
        <dbReference type="Pfam" id="PF04266"/>
    </source>
</evidence>
<dbReference type="EMBL" id="FUXC01000020">
    <property type="protein sequence ID" value="SKA08542.1"/>
    <property type="molecule type" value="Genomic_DNA"/>
</dbReference>
<keyword evidence="3" id="KW-1185">Reference proteome</keyword>
<dbReference type="STRING" id="225004.SAMN02745152_02161"/>
<dbReference type="AlphaFoldDB" id="A0A1T4QXN5"/>
<feature type="domain" description="ASCH" evidence="1">
    <location>
        <begin position="8"/>
        <end position="60"/>
    </location>
</feature>
<dbReference type="SUPFAM" id="SSF88697">
    <property type="entry name" value="PUA domain-like"/>
    <property type="match status" value="1"/>
</dbReference>
<reference evidence="2 3" key="1">
    <citation type="submission" date="2017-02" db="EMBL/GenBank/DDBJ databases">
        <authorList>
            <person name="Peterson S.W."/>
        </authorList>
    </citation>
    <scope>NUCLEOTIDE SEQUENCE [LARGE SCALE GENOMIC DNA]</scope>
    <source>
        <strain evidence="2 3">ATCC BAA-909</strain>
    </source>
</reference>
<dbReference type="RefSeq" id="WP_078931878.1">
    <property type="nucleotide sequence ID" value="NZ_FUXC01000020.1"/>
</dbReference>
<accession>A0A1T4QXN5</accession>
<gene>
    <name evidence="2" type="ORF">SAMN02745152_02161</name>
</gene>
<dbReference type="Proteomes" id="UP000190395">
    <property type="component" value="Unassembled WGS sequence"/>
</dbReference>
<name>A0A1T4QXN5_9SPIR</name>
<dbReference type="InterPro" id="IPR007374">
    <property type="entry name" value="ASCH_domain"/>
</dbReference>
<protein>
    <submittedName>
        <fullName evidence="2">Predicted transcriptional regulator, contains an HTH and PUA-like domains</fullName>
    </submittedName>
</protein>
<proteinExistence type="predicted"/>
<organism evidence="2 3">
    <name type="scientific">Treponema berlinense</name>
    <dbReference type="NCBI Taxonomy" id="225004"/>
    <lineage>
        <taxon>Bacteria</taxon>
        <taxon>Pseudomonadati</taxon>
        <taxon>Spirochaetota</taxon>
        <taxon>Spirochaetia</taxon>
        <taxon>Spirochaetales</taxon>
        <taxon>Treponemataceae</taxon>
        <taxon>Treponema</taxon>
    </lineage>
</organism>